<name>A0A2T0SUY9_9PSEU</name>
<dbReference type="EMBL" id="PVTF01000010">
    <property type="protein sequence ID" value="PRY37225.1"/>
    <property type="molecule type" value="Genomic_DNA"/>
</dbReference>
<sequence>MRNNAVELHYAELPADDVSERSGYRVTTPVRTIIDIAANAHDEDQLARAIDEARRGGLVTNRRLRSRAETLDPRAALYIERAIQQAETP</sequence>
<keyword evidence="2" id="KW-1185">Reference proteome</keyword>
<organism evidence="1 2">
    <name type="scientific">Umezawaea tangerina</name>
    <dbReference type="NCBI Taxonomy" id="84725"/>
    <lineage>
        <taxon>Bacteria</taxon>
        <taxon>Bacillati</taxon>
        <taxon>Actinomycetota</taxon>
        <taxon>Actinomycetes</taxon>
        <taxon>Pseudonocardiales</taxon>
        <taxon>Pseudonocardiaceae</taxon>
        <taxon>Umezawaea</taxon>
    </lineage>
</organism>
<accession>A0A2T0SUY9</accession>
<dbReference type="AlphaFoldDB" id="A0A2T0SUY9"/>
<gene>
    <name evidence="1" type="ORF">CLV43_11036</name>
</gene>
<evidence type="ECO:0000313" key="2">
    <source>
        <dbReference type="Proteomes" id="UP000239494"/>
    </source>
</evidence>
<protein>
    <submittedName>
        <fullName evidence="1">Uncharacterized protein</fullName>
    </submittedName>
</protein>
<reference evidence="1 2" key="1">
    <citation type="submission" date="2018-03" db="EMBL/GenBank/DDBJ databases">
        <title>Genomic Encyclopedia of Archaeal and Bacterial Type Strains, Phase II (KMG-II): from individual species to whole genera.</title>
        <authorList>
            <person name="Goeker M."/>
        </authorList>
    </citation>
    <scope>NUCLEOTIDE SEQUENCE [LARGE SCALE GENOMIC DNA]</scope>
    <source>
        <strain evidence="1 2">DSM 44720</strain>
    </source>
</reference>
<evidence type="ECO:0000313" key="1">
    <source>
        <dbReference type="EMBL" id="PRY37225.1"/>
    </source>
</evidence>
<dbReference type="Proteomes" id="UP000239494">
    <property type="component" value="Unassembled WGS sequence"/>
</dbReference>
<comment type="caution">
    <text evidence="1">The sequence shown here is derived from an EMBL/GenBank/DDBJ whole genome shotgun (WGS) entry which is preliminary data.</text>
</comment>
<proteinExistence type="predicted"/>